<feature type="region of interest" description="Disordered" evidence="1">
    <location>
        <begin position="109"/>
        <end position="132"/>
    </location>
</feature>
<dbReference type="Proteomes" id="UP000747110">
    <property type="component" value="Unassembled WGS sequence"/>
</dbReference>
<proteinExistence type="predicted"/>
<organism evidence="2 4">
    <name type="scientific">Volvox reticuliferus</name>
    <dbReference type="NCBI Taxonomy" id="1737510"/>
    <lineage>
        <taxon>Eukaryota</taxon>
        <taxon>Viridiplantae</taxon>
        <taxon>Chlorophyta</taxon>
        <taxon>core chlorophytes</taxon>
        <taxon>Chlorophyceae</taxon>
        <taxon>CS clade</taxon>
        <taxon>Chlamydomonadales</taxon>
        <taxon>Volvocaceae</taxon>
        <taxon>Volvox</taxon>
    </lineage>
</organism>
<name>A0A8J4FCK0_9CHLO</name>
<dbReference type="PANTHER" id="PTHR11439">
    <property type="entry name" value="GAG-POL-RELATED RETROTRANSPOSON"/>
    <property type="match status" value="1"/>
</dbReference>
<dbReference type="PANTHER" id="PTHR11439:SF483">
    <property type="entry name" value="PEPTIDE SYNTHASE GLIP-LIKE, PUTATIVE (AFU_ORTHOLOGUE AFUA_3G12920)-RELATED"/>
    <property type="match status" value="1"/>
</dbReference>
<feature type="compositionally biased region" description="Gly residues" evidence="1">
    <location>
        <begin position="122"/>
        <end position="132"/>
    </location>
</feature>
<dbReference type="OrthoDB" id="1922643at2759"/>
<dbReference type="EMBL" id="BNCP01000001">
    <property type="protein sequence ID" value="GIL69305.1"/>
    <property type="molecule type" value="Genomic_DNA"/>
</dbReference>
<evidence type="ECO:0000313" key="2">
    <source>
        <dbReference type="EMBL" id="GIL69305.1"/>
    </source>
</evidence>
<evidence type="ECO:0000313" key="4">
    <source>
        <dbReference type="Proteomes" id="UP000747110"/>
    </source>
</evidence>
<evidence type="ECO:0000313" key="3">
    <source>
        <dbReference type="EMBL" id="GIM09585.1"/>
    </source>
</evidence>
<comment type="caution">
    <text evidence="2">The sequence shown here is derived from an EMBL/GenBank/DDBJ whole genome shotgun (WGS) entry which is preliminary data.</text>
</comment>
<evidence type="ECO:0000256" key="1">
    <source>
        <dbReference type="SAM" id="MobiDB-lite"/>
    </source>
</evidence>
<dbReference type="AlphaFoldDB" id="A0A8J4FCK0"/>
<dbReference type="Proteomes" id="UP000722791">
    <property type="component" value="Unassembled WGS sequence"/>
</dbReference>
<keyword evidence="4" id="KW-1185">Reference proteome</keyword>
<protein>
    <submittedName>
        <fullName evidence="2">Uncharacterized protein</fullName>
    </submittedName>
</protein>
<dbReference type="CDD" id="cd09272">
    <property type="entry name" value="RNase_HI_RT_Ty1"/>
    <property type="match status" value="1"/>
</dbReference>
<gene>
    <name evidence="2" type="ORF">Vretifemale_260</name>
    <name evidence="3" type="ORF">Vretimale_13432</name>
</gene>
<accession>A0A8J4FCK0</accession>
<dbReference type="EMBL" id="BNCQ01000032">
    <property type="protein sequence ID" value="GIM09585.1"/>
    <property type="molecule type" value="Genomic_DNA"/>
</dbReference>
<sequence length="190" mass="21393">MRVLIRYLVTTQDVGITCRGKLNSVGYCDSYLAGSEGRQSTAGYTFLLGGGAISWSSKLQPTIATAEADYMAAASAMKEALWLRHMLLDLRVEIRALLIKRDNTCRTRRHNGNVGSTRPDGTRGGSGRVGVWGVGGPEQTRAEWKWGNTTTYWNFRWALFREAWRSRDFEAHTWFVSPVELVLLRWISST</sequence>
<reference evidence="2" key="1">
    <citation type="journal article" date="2021" name="Proc. Natl. Acad. Sci. U.S.A.">
        <title>Three genomes in the algal genus Volvox reveal the fate of a haploid sex-determining region after a transition to homothallism.</title>
        <authorList>
            <person name="Yamamoto K."/>
            <person name="Hamaji T."/>
            <person name="Kawai-Toyooka H."/>
            <person name="Matsuzaki R."/>
            <person name="Takahashi F."/>
            <person name="Nishimura Y."/>
            <person name="Kawachi M."/>
            <person name="Noguchi H."/>
            <person name="Minakuchi Y."/>
            <person name="Umen J.G."/>
            <person name="Toyoda A."/>
            <person name="Nozaki H."/>
        </authorList>
    </citation>
    <scope>NUCLEOTIDE SEQUENCE</scope>
    <source>
        <strain evidence="3">NIES-3785</strain>
        <strain evidence="2">NIES-3786</strain>
    </source>
</reference>